<dbReference type="InterPro" id="IPR014168">
    <property type="entry name" value="Tol-Pal_TolR"/>
</dbReference>
<dbReference type="RefSeq" id="WP_213435811.1">
    <property type="nucleotide sequence ID" value="NZ_AP024545.1"/>
</dbReference>
<evidence type="ECO:0000256" key="6">
    <source>
        <dbReference type="ARBA" id="ARBA00022692"/>
    </source>
</evidence>
<evidence type="ECO:0000256" key="4">
    <source>
        <dbReference type="ARBA" id="ARBA00022519"/>
    </source>
</evidence>
<evidence type="ECO:0000256" key="1">
    <source>
        <dbReference type="ARBA" id="ARBA00004162"/>
    </source>
</evidence>
<keyword evidence="5 10" id="KW-0132">Cell division</keyword>
<evidence type="ECO:0000313" key="12">
    <source>
        <dbReference type="Proteomes" id="UP000681317"/>
    </source>
</evidence>
<dbReference type="PANTHER" id="PTHR30558:SF7">
    <property type="entry name" value="TOL-PAL SYSTEM PROTEIN TOLR"/>
    <property type="match status" value="1"/>
</dbReference>
<feature type="transmembrane region" description="Helical" evidence="10">
    <location>
        <begin position="21"/>
        <end position="40"/>
    </location>
</feature>
<comment type="subunit">
    <text evidence="10">The Tol-Pal system is composed of five core proteins: the inner membrane proteins TolA, TolQ and TolR, the periplasmic protein TolB and the outer membrane protein Pal. They form a network linking the inner and outer membranes and the peptidoglycan layer.</text>
</comment>
<organism evidence="11 12">
    <name type="scientific">Noviluteimonas caseinilytica</name>
    <dbReference type="NCBI Taxonomy" id="2675101"/>
    <lineage>
        <taxon>Bacteria</taxon>
        <taxon>Pseudomonadati</taxon>
        <taxon>Pseudomonadota</taxon>
        <taxon>Gammaproteobacteria</taxon>
        <taxon>Lysobacterales</taxon>
        <taxon>Lysobacteraceae</taxon>
        <taxon>Noviluteimonas</taxon>
    </lineage>
</organism>
<reference evidence="11 12" key="1">
    <citation type="submission" date="2021-03" db="EMBL/GenBank/DDBJ databases">
        <title>Complete Genome Sequences of Two Lysobacter Strains Isolated from Sea Water (Lysobacter caseinilyticus) and Soil (Lysobacter helvus) in South Korea.</title>
        <authorList>
            <person name="Watanabe Y."/>
            <person name="Arakawa K."/>
        </authorList>
    </citation>
    <scope>NUCLEOTIDE SEQUENCE [LARGE SCALE GENOMIC DNA]</scope>
    <source>
        <strain evidence="11 12">KVB24</strain>
    </source>
</reference>
<dbReference type="InterPro" id="IPR003400">
    <property type="entry name" value="ExbD"/>
</dbReference>
<dbReference type="Pfam" id="PF02472">
    <property type="entry name" value="ExbD"/>
    <property type="match status" value="1"/>
</dbReference>
<dbReference type="EMBL" id="AP024545">
    <property type="protein sequence ID" value="BCT91713.1"/>
    <property type="molecule type" value="Genomic_DNA"/>
</dbReference>
<evidence type="ECO:0000256" key="9">
    <source>
        <dbReference type="ARBA" id="ARBA00023306"/>
    </source>
</evidence>
<keyword evidence="9 10" id="KW-0131">Cell cycle</keyword>
<dbReference type="PANTHER" id="PTHR30558">
    <property type="entry name" value="EXBD MEMBRANE COMPONENT OF PMF-DRIVEN MACROMOLECULE IMPORT SYSTEM"/>
    <property type="match status" value="1"/>
</dbReference>
<proteinExistence type="inferred from homology"/>
<name>A0ABN6FQ37_9GAMM</name>
<evidence type="ECO:0000256" key="2">
    <source>
        <dbReference type="ARBA" id="ARBA00005811"/>
    </source>
</evidence>
<keyword evidence="6 10" id="KW-0812">Transmembrane</keyword>
<accession>A0ABN6FQ37</accession>
<dbReference type="Proteomes" id="UP000681317">
    <property type="component" value="Chromosome"/>
</dbReference>
<comment type="function">
    <text evidence="10">Part of the Tol-Pal system, which plays a role in outer membrane invagination during cell division and is important for maintaining outer membrane integrity.</text>
</comment>
<keyword evidence="12" id="KW-1185">Reference proteome</keyword>
<sequence>MTAMSSRRKKRKLKAEINVVPYIDVMLVLLIIFMVTAPLLNLGVDIELPQSNARPLEQKKDPVVVSLDRDGNLWVVLQGGKNTPVTMDQMVQQVGAYARNNKDVPVYVAADNDVAYQKVYDVLTALQTRANVPRAGLMSQAGAPQR</sequence>
<evidence type="ECO:0000256" key="3">
    <source>
        <dbReference type="ARBA" id="ARBA00022475"/>
    </source>
</evidence>
<evidence type="ECO:0000256" key="7">
    <source>
        <dbReference type="ARBA" id="ARBA00022989"/>
    </source>
</evidence>
<evidence type="ECO:0000256" key="5">
    <source>
        <dbReference type="ARBA" id="ARBA00022618"/>
    </source>
</evidence>
<comment type="similarity">
    <text evidence="2 10">Belongs to the ExbD/TolR family.</text>
</comment>
<evidence type="ECO:0000256" key="8">
    <source>
        <dbReference type="ARBA" id="ARBA00023136"/>
    </source>
</evidence>
<keyword evidence="3 10" id="KW-1003">Cell membrane</keyword>
<keyword evidence="8 10" id="KW-0472">Membrane</keyword>
<keyword evidence="4 10" id="KW-0997">Cell inner membrane</keyword>
<protein>
    <recommendedName>
        <fullName evidence="10">Tol-Pal system protein TolR</fullName>
    </recommendedName>
</protein>
<keyword evidence="7 10" id="KW-1133">Transmembrane helix</keyword>
<dbReference type="Gene3D" id="3.30.420.270">
    <property type="match status" value="1"/>
</dbReference>
<dbReference type="HAMAP" id="MF_02203">
    <property type="entry name" value="TolR"/>
    <property type="match status" value="1"/>
</dbReference>
<evidence type="ECO:0000313" key="11">
    <source>
        <dbReference type="EMBL" id="BCT91713.1"/>
    </source>
</evidence>
<gene>
    <name evidence="10 11" type="primary">tolR</name>
    <name evidence="11" type="ORF">LYSCAS_07370</name>
</gene>
<comment type="subcellular location">
    <subcellularLocation>
        <location evidence="10">Cell inner membrane</location>
        <topology evidence="10">Single-pass membrane protein</topology>
    </subcellularLocation>
    <subcellularLocation>
        <location evidence="1">Cell membrane</location>
        <topology evidence="1">Single-pass membrane protein</topology>
    </subcellularLocation>
</comment>
<evidence type="ECO:0000256" key="10">
    <source>
        <dbReference type="HAMAP-Rule" id="MF_02203"/>
    </source>
</evidence>